<organism evidence="1">
    <name type="scientific">Spumella elongata</name>
    <dbReference type="NCBI Taxonomy" id="89044"/>
    <lineage>
        <taxon>Eukaryota</taxon>
        <taxon>Sar</taxon>
        <taxon>Stramenopiles</taxon>
        <taxon>Ochrophyta</taxon>
        <taxon>Chrysophyceae</taxon>
        <taxon>Chromulinales</taxon>
        <taxon>Chromulinaceae</taxon>
        <taxon>Spumella</taxon>
    </lineage>
</organism>
<dbReference type="AlphaFoldDB" id="A0A7S3MDT2"/>
<accession>A0A7S3MDT2</accession>
<proteinExistence type="predicted"/>
<evidence type="ECO:0000313" key="1">
    <source>
        <dbReference type="EMBL" id="CAE0294489.1"/>
    </source>
</evidence>
<protein>
    <submittedName>
        <fullName evidence="1">Uncharacterized protein</fullName>
    </submittedName>
</protein>
<dbReference type="EMBL" id="HBIC01045754">
    <property type="protein sequence ID" value="CAE0294489.1"/>
    <property type="molecule type" value="Transcribed_RNA"/>
</dbReference>
<name>A0A7S3MDT2_9STRA</name>
<gene>
    <name evidence="1" type="ORF">SELO1098_LOCUS23341</name>
</gene>
<reference evidence="1" key="1">
    <citation type="submission" date="2021-01" db="EMBL/GenBank/DDBJ databases">
        <authorList>
            <person name="Corre E."/>
            <person name="Pelletier E."/>
            <person name="Niang G."/>
            <person name="Scheremetjew M."/>
            <person name="Finn R."/>
            <person name="Kale V."/>
            <person name="Holt S."/>
            <person name="Cochrane G."/>
            <person name="Meng A."/>
            <person name="Brown T."/>
            <person name="Cohen L."/>
        </authorList>
    </citation>
    <scope>NUCLEOTIDE SEQUENCE</scope>
    <source>
        <strain evidence="1">CCAP 955/1</strain>
    </source>
</reference>
<sequence length="268" mass="30656">MKEEEDVQHTGEVICPNAGIAKSSKFAKHKRRNVKRRVFPNSIFVPSHGWKAPNMSRRVPRATLCAFPTFDKCDSLLFLPVAMARFINSADMKGLQRVLDSHKHKQNFVMNYKGLHLALKTFVLFQEILSQVCPDQIMCVHDTKVVGNTIRASLFSKYTDNKLIYEALAPTYKDVFPMMFPNRPRAERWKNKLMNSLVPEQDRQGLAELAGEGVDLVVYANMDWVITFDHNTRKVTNFEYSYYLVAVKDSRDGTAGGLEVVRDTLGRH</sequence>